<accession>K1YYL2</accession>
<organism evidence="1">
    <name type="scientific">uncultured bacterium</name>
    <name type="common">gcode 4</name>
    <dbReference type="NCBI Taxonomy" id="1234023"/>
    <lineage>
        <taxon>Bacteria</taxon>
        <taxon>environmental samples</taxon>
    </lineage>
</organism>
<dbReference type="EMBL" id="AMFJ01034025">
    <property type="protein sequence ID" value="EKD30514.1"/>
    <property type="molecule type" value="Genomic_DNA"/>
</dbReference>
<name>K1YYL2_9BACT</name>
<reference evidence="1" key="1">
    <citation type="journal article" date="2012" name="Science">
        <title>Fermentation, hydrogen, and sulfur metabolism in multiple uncultivated bacterial phyla.</title>
        <authorList>
            <person name="Wrighton K.C."/>
            <person name="Thomas B.C."/>
            <person name="Sharon I."/>
            <person name="Miller C.S."/>
            <person name="Castelle C.J."/>
            <person name="VerBerkmoes N.C."/>
            <person name="Wilkins M.J."/>
            <person name="Hettich R.L."/>
            <person name="Lipton M.S."/>
            <person name="Williams K.H."/>
            <person name="Long P.E."/>
            <person name="Banfield J.F."/>
        </authorList>
    </citation>
    <scope>NUCLEOTIDE SEQUENCE [LARGE SCALE GENOMIC DNA]</scope>
</reference>
<comment type="caution">
    <text evidence="1">The sequence shown here is derived from an EMBL/GenBank/DDBJ whole genome shotgun (WGS) entry which is preliminary data.</text>
</comment>
<gene>
    <name evidence="1" type="ORF">ACD_78C00025G0002</name>
</gene>
<evidence type="ECO:0000313" key="1">
    <source>
        <dbReference type="EMBL" id="EKD30514.1"/>
    </source>
</evidence>
<sequence>MPIDSIQISDNDTLLLSQAGYNDIADLASDNKITQSEILGISTEKRISFQKNLEKIALTQETKIQLFSLLQEIEKTTISLLKVSDKKNEKKSEITKETVATDFEKFSESHGYLYAFARAFTMGYIPQTHDNKFFSEKEAPIDFVRKMKWVAFGGFFTNGSPDSVKRGALHADVTSFYNSVQWVVKQEVDNLEIIKNQVQIIPEEGFRESTLKECAERKKWLNILKGAIESNPPNHDLIKIALKEYQKVAKMSRMELAKKYGIIWTLTRGGKWENLAKEVHKKETADPKNAEAKIIEASEKILELRKSALAKLADLEANPNDPKKRMEALRVIGDTNKQITLLERAGVKGLSKLDSKNIATLGTKNSWVADFLKANGGLDKTTQWFNEQAKWKVGKPLLWVGIISLLYNNKEGFLDLVKGGKVGDMATRILDFGVGMVPVASSVHEYFVLEDWWYKNFILGEKYHLSDTEKNFRRAFMVAGIVPFGGAIAKTGGRLVLSGTEGASKEFVESGGKWVGNNLILGADIAVTSTKSVIQLGTYTVLGMSATTMTYDLYQTGEKYYWNTTQK</sequence>
<proteinExistence type="predicted"/>
<protein>
    <submittedName>
        <fullName evidence="1">Uncharacterized protein</fullName>
    </submittedName>
</protein>
<dbReference type="AlphaFoldDB" id="K1YYL2"/>